<dbReference type="GO" id="GO:0006152">
    <property type="term" value="P:purine nucleoside catabolic process"/>
    <property type="evidence" value="ECO:0007669"/>
    <property type="project" value="TreeGrafter"/>
</dbReference>
<dbReference type="InterPro" id="IPR023186">
    <property type="entry name" value="IUNH"/>
</dbReference>
<dbReference type="AlphaFoldDB" id="A0A382GWW2"/>
<dbReference type="PANTHER" id="PTHR12304:SF4">
    <property type="entry name" value="URIDINE NUCLEOSIDASE"/>
    <property type="match status" value="1"/>
</dbReference>
<evidence type="ECO:0000313" key="4">
    <source>
        <dbReference type="EMBL" id="SVB79530.1"/>
    </source>
</evidence>
<dbReference type="PANTHER" id="PTHR12304">
    <property type="entry name" value="INOSINE-URIDINE PREFERRING NUCLEOSIDE HYDROLASE"/>
    <property type="match status" value="1"/>
</dbReference>
<protein>
    <recommendedName>
        <fullName evidence="3">Inosine/uridine-preferring nucleoside hydrolase domain-containing protein</fullName>
    </recommendedName>
</protein>
<feature type="non-terminal residue" evidence="4">
    <location>
        <position position="275"/>
    </location>
</feature>
<evidence type="ECO:0000256" key="1">
    <source>
        <dbReference type="ARBA" id="ARBA00022801"/>
    </source>
</evidence>
<dbReference type="Pfam" id="PF01156">
    <property type="entry name" value="IU_nuc_hydro"/>
    <property type="match status" value="1"/>
</dbReference>
<name>A0A382GWW2_9ZZZZ</name>
<organism evidence="4">
    <name type="scientific">marine metagenome</name>
    <dbReference type="NCBI Taxonomy" id="408172"/>
    <lineage>
        <taxon>unclassified sequences</taxon>
        <taxon>metagenomes</taxon>
        <taxon>ecological metagenomes</taxon>
    </lineage>
</organism>
<dbReference type="SUPFAM" id="SSF53590">
    <property type="entry name" value="Nucleoside hydrolase"/>
    <property type="match status" value="1"/>
</dbReference>
<feature type="domain" description="Inosine/uridine-preferring nucleoside hydrolase" evidence="3">
    <location>
        <begin position="5"/>
        <end position="272"/>
    </location>
</feature>
<dbReference type="GO" id="GO:0005829">
    <property type="term" value="C:cytosol"/>
    <property type="evidence" value="ECO:0007669"/>
    <property type="project" value="TreeGrafter"/>
</dbReference>
<dbReference type="Gene3D" id="3.90.245.10">
    <property type="entry name" value="Ribonucleoside hydrolase-like"/>
    <property type="match status" value="1"/>
</dbReference>
<evidence type="ECO:0000256" key="2">
    <source>
        <dbReference type="ARBA" id="ARBA00023295"/>
    </source>
</evidence>
<dbReference type="GO" id="GO:0008477">
    <property type="term" value="F:purine nucleosidase activity"/>
    <property type="evidence" value="ECO:0007669"/>
    <property type="project" value="TreeGrafter"/>
</dbReference>
<evidence type="ECO:0000259" key="3">
    <source>
        <dbReference type="Pfam" id="PF01156"/>
    </source>
</evidence>
<sequence length="275" mass="30067">MSKPVVLNTDIGFDVDDVWALAFMLKCPELDIKLITTNTGDTEYSAALVGKMLEIAGRTDIPIGIGLPIDAVGRTHSAWLGSYQVMDYPGEVHADGVRAIVDTITAATDQVTIVCIGPLANIAAALIRAPEIVEKSRFIGMHGSIRKGYNGIDKPMKEYNVLKHTAACQKVFSTPWDISITPLDTCGIVSLRDENFEIFKSSSDPLAVAVMKNHVGWVEAVRHWKGMEEFDAQEKSSILFDVVAVYMAFSEDLLEMETLPIKITDDGMTLVEESG</sequence>
<keyword evidence="1" id="KW-0378">Hydrolase</keyword>
<dbReference type="EMBL" id="UINC01057880">
    <property type="protein sequence ID" value="SVB79530.1"/>
    <property type="molecule type" value="Genomic_DNA"/>
</dbReference>
<proteinExistence type="predicted"/>
<gene>
    <name evidence="4" type="ORF">METZ01_LOCUS232384</name>
</gene>
<reference evidence="4" key="1">
    <citation type="submission" date="2018-05" db="EMBL/GenBank/DDBJ databases">
        <authorList>
            <person name="Lanie J.A."/>
            <person name="Ng W.-L."/>
            <person name="Kazmierczak K.M."/>
            <person name="Andrzejewski T.M."/>
            <person name="Davidsen T.M."/>
            <person name="Wayne K.J."/>
            <person name="Tettelin H."/>
            <person name="Glass J.I."/>
            <person name="Rusch D."/>
            <person name="Podicherti R."/>
            <person name="Tsui H.-C.T."/>
            <person name="Winkler M.E."/>
        </authorList>
    </citation>
    <scope>NUCLEOTIDE SEQUENCE</scope>
</reference>
<dbReference type="InterPro" id="IPR036452">
    <property type="entry name" value="Ribo_hydro-like"/>
</dbReference>
<dbReference type="InterPro" id="IPR001910">
    <property type="entry name" value="Inosine/uridine_hydrolase_dom"/>
</dbReference>
<accession>A0A382GWW2</accession>
<keyword evidence="2" id="KW-0326">Glycosidase</keyword>